<dbReference type="EC" id="2.3.2.27" evidence="2"/>
<evidence type="ECO:0000256" key="2">
    <source>
        <dbReference type="ARBA" id="ARBA00012483"/>
    </source>
</evidence>
<evidence type="ECO:0000313" key="9">
    <source>
        <dbReference type="EMBL" id="QCD95619.1"/>
    </source>
</evidence>
<evidence type="ECO:0000313" key="10">
    <source>
        <dbReference type="Proteomes" id="UP000501690"/>
    </source>
</evidence>
<protein>
    <recommendedName>
        <fullName evidence="2">RING-type E3 ubiquitin transferase</fullName>
        <ecNumber evidence="2">2.3.2.27</ecNumber>
    </recommendedName>
</protein>
<organism evidence="9 10">
    <name type="scientific">Vigna unguiculata</name>
    <name type="common">Cowpea</name>
    <dbReference type="NCBI Taxonomy" id="3917"/>
    <lineage>
        <taxon>Eukaryota</taxon>
        <taxon>Viridiplantae</taxon>
        <taxon>Streptophyta</taxon>
        <taxon>Embryophyta</taxon>
        <taxon>Tracheophyta</taxon>
        <taxon>Spermatophyta</taxon>
        <taxon>Magnoliopsida</taxon>
        <taxon>eudicotyledons</taxon>
        <taxon>Gunneridae</taxon>
        <taxon>Pentapetalae</taxon>
        <taxon>rosids</taxon>
        <taxon>fabids</taxon>
        <taxon>Fabales</taxon>
        <taxon>Fabaceae</taxon>
        <taxon>Papilionoideae</taxon>
        <taxon>50 kb inversion clade</taxon>
        <taxon>NPAAA clade</taxon>
        <taxon>indigoferoid/millettioid clade</taxon>
        <taxon>Phaseoleae</taxon>
        <taxon>Vigna</taxon>
    </lineage>
</organism>
<accession>A0A4D6M2T4</accession>
<keyword evidence="10" id="KW-1185">Reference proteome</keyword>
<gene>
    <name evidence="9" type="ORF">DEO72_LG6g313</name>
</gene>
<dbReference type="GO" id="GO:0008270">
    <property type="term" value="F:zinc ion binding"/>
    <property type="evidence" value="ECO:0007669"/>
    <property type="project" value="UniProtKB-KW"/>
</dbReference>
<keyword evidence="4 6" id="KW-0863">Zinc-finger</keyword>
<dbReference type="SMART" id="SM00744">
    <property type="entry name" value="RINGv"/>
    <property type="match status" value="1"/>
</dbReference>
<dbReference type="EMBL" id="CP039350">
    <property type="protein sequence ID" value="QCD95619.1"/>
    <property type="molecule type" value="Genomic_DNA"/>
</dbReference>
<dbReference type="InterPro" id="IPR013083">
    <property type="entry name" value="Znf_RING/FYVE/PHD"/>
</dbReference>
<dbReference type="InterPro" id="IPR001841">
    <property type="entry name" value="Znf_RING"/>
</dbReference>
<dbReference type="AlphaFoldDB" id="A0A4D6M2T4"/>
<name>A0A4D6M2T4_VIGUN</name>
<feature type="domain" description="RING-type" evidence="8">
    <location>
        <begin position="178"/>
        <end position="216"/>
    </location>
</feature>
<dbReference type="Proteomes" id="UP000501690">
    <property type="component" value="Linkage Group LG6"/>
</dbReference>
<evidence type="ECO:0000256" key="4">
    <source>
        <dbReference type="ARBA" id="ARBA00022771"/>
    </source>
</evidence>
<evidence type="ECO:0000256" key="7">
    <source>
        <dbReference type="SAM" id="MobiDB-lite"/>
    </source>
</evidence>
<evidence type="ECO:0000256" key="6">
    <source>
        <dbReference type="PROSITE-ProRule" id="PRU00175"/>
    </source>
</evidence>
<dbReference type="SUPFAM" id="SSF57850">
    <property type="entry name" value="RING/U-box"/>
    <property type="match status" value="1"/>
</dbReference>
<dbReference type="GO" id="GO:0016567">
    <property type="term" value="P:protein ubiquitination"/>
    <property type="evidence" value="ECO:0007669"/>
    <property type="project" value="TreeGrafter"/>
</dbReference>
<evidence type="ECO:0000256" key="5">
    <source>
        <dbReference type="ARBA" id="ARBA00022833"/>
    </source>
</evidence>
<keyword evidence="5" id="KW-0862">Zinc</keyword>
<comment type="catalytic activity">
    <reaction evidence="1">
        <text>S-ubiquitinyl-[E2 ubiquitin-conjugating enzyme]-L-cysteine + [acceptor protein]-L-lysine = [E2 ubiquitin-conjugating enzyme]-L-cysteine + N(6)-ubiquitinyl-[acceptor protein]-L-lysine.</text>
        <dbReference type="EC" id="2.3.2.27"/>
    </reaction>
</comment>
<proteinExistence type="predicted"/>
<feature type="region of interest" description="Disordered" evidence="7">
    <location>
        <begin position="120"/>
        <end position="151"/>
    </location>
</feature>
<sequence>MDECHCRAYPQVSASDRVSESPFFHNDQQHFNVQFEYSEMYVFSARKFDAFCKVSLHNFPNIPKNQIMQETTIVSWLSHMGVPRNSHSVVVAEVLRCVRDMVRDTDTHVLGMHVEMNITRATEDEISDSDSDNDDSFEEVDDDGFEEDDDEDDYGLVAADKAIVEDLEMVEEKGSERCSICFEDFDVGVRMPCLHMFHKNCISEWLQRGNSCPLCRFQLPTQRD</sequence>
<dbReference type="Pfam" id="PF13639">
    <property type="entry name" value="zf-RING_2"/>
    <property type="match status" value="1"/>
</dbReference>
<keyword evidence="3" id="KW-0479">Metal-binding</keyword>
<evidence type="ECO:0000259" key="8">
    <source>
        <dbReference type="PROSITE" id="PS50089"/>
    </source>
</evidence>
<dbReference type="Gene3D" id="3.30.40.10">
    <property type="entry name" value="Zinc/RING finger domain, C3HC4 (zinc finger)"/>
    <property type="match status" value="1"/>
</dbReference>
<dbReference type="SMART" id="SM00184">
    <property type="entry name" value="RING"/>
    <property type="match status" value="1"/>
</dbReference>
<evidence type="ECO:0000256" key="3">
    <source>
        <dbReference type="ARBA" id="ARBA00022723"/>
    </source>
</evidence>
<dbReference type="InterPro" id="IPR011016">
    <property type="entry name" value="Znf_RING-CH"/>
</dbReference>
<reference evidence="9 10" key="1">
    <citation type="submission" date="2019-04" db="EMBL/GenBank/DDBJ databases">
        <title>An improved genome assembly and genetic linkage map for asparagus bean, Vigna unguiculata ssp. sesquipedialis.</title>
        <authorList>
            <person name="Xia Q."/>
            <person name="Zhang R."/>
            <person name="Dong Y."/>
        </authorList>
    </citation>
    <scope>NUCLEOTIDE SEQUENCE [LARGE SCALE GENOMIC DNA]</scope>
    <source>
        <tissue evidence="9">Leaf</tissue>
    </source>
</reference>
<dbReference type="GO" id="GO:0005737">
    <property type="term" value="C:cytoplasm"/>
    <property type="evidence" value="ECO:0007669"/>
    <property type="project" value="TreeGrafter"/>
</dbReference>
<dbReference type="PANTHER" id="PTHR15710">
    <property type="entry name" value="E3 UBIQUITIN-PROTEIN LIGASE PRAJA"/>
    <property type="match status" value="1"/>
</dbReference>
<evidence type="ECO:0000256" key="1">
    <source>
        <dbReference type="ARBA" id="ARBA00000900"/>
    </source>
</evidence>
<feature type="compositionally biased region" description="Acidic residues" evidence="7">
    <location>
        <begin position="124"/>
        <end position="151"/>
    </location>
</feature>
<dbReference type="PROSITE" id="PS50089">
    <property type="entry name" value="ZF_RING_2"/>
    <property type="match status" value="1"/>
</dbReference>
<dbReference type="GO" id="GO:0061630">
    <property type="term" value="F:ubiquitin protein ligase activity"/>
    <property type="evidence" value="ECO:0007669"/>
    <property type="project" value="UniProtKB-EC"/>
</dbReference>
<dbReference type="PANTHER" id="PTHR15710:SF229">
    <property type="entry name" value="E3 UBIQUITIN-PROTEIN LIGASE RNF181-LIKE"/>
    <property type="match status" value="1"/>
</dbReference>